<dbReference type="Gene3D" id="3.90.190.10">
    <property type="entry name" value="Protein tyrosine phosphatase superfamily"/>
    <property type="match status" value="1"/>
</dbReference>
<evidence type="ECO:0000256" key="3">
    <source>
        <dbReference type="ARBA" id="ARBA00022801"/>
    </source>
</evidence>
<comment type="similarity">
    <text evidence="1">Belongs to the protein-tyrosine phosphatase family. Non-receptor class dual specificity subfamily.</text>
</comment>
<dbReference type="Proteomes" id="UP000831156">
    <property type="component" value="Chromosome 3"/>
</dbReference>
<evidence type="ECO:0000256" key="1">
    <source>
        <dbReference type="ARBA" id="ARBA00008601"/>
    </source>
</evidence>
<keyword evidence="4" id="KW-0904">Protein phosphatase</keyword>
<dbReference type="PROSITE" id="PS50056">
    <property type="entry name" value="TYR_PHOSPHATASE_2"/>
    <property type="match status" value="1"/>
</dbReference>
<organism evidence="7 8">
    <name type="scientific">Plasmodium gaboni</name>
    <dbReference type="NCBI Taxonomy" id="647221"/>
    <lineage>
        <taxon>Eukaryota</taxon>
        <taxon>Sar</taxon>
        <taxon>Alveolata</taxon>
        <taxon>Apicomplexa</taxon>
        <taxon>Aconoidasida</taxon>
        <taxon>Haemosporida</taxon>
        <taxon>Plasmodiidae</taxon>
        <taxon>Plasmodium</taxon>
        <taxon>Plasmodium (Laverania)</taxon>
    </lineage>
</organism>
<dbReference type="InterPro" id="IPR000340">
    <property type="entry name" value="Dual-sp_phosphatase_cat-dom"/>
</dbReference>
<dbReference type="PANTHER" id="PTHR45848">
    <property type="entry name" value="DUAL SPECIFICITY PROTEIN PHOSPHATASE 12 FAMILY MEMBER"/>
    <property type="match status" value="1"/>
</dbReference>
<dbReference type="InterPro" id="IPR029021">
    <property type="entry name" value="Prot-tyrosine_phosphatase-like"/>
</dbReference>
<reference evidence="7" key="1">
    <citation type="submission" date="2016-09" db="EMBL/GenBank/DDBJ databases">
        <authorList>
            <consortium name="Pathogen Informatics"/>
            <person name="Sun Q."/>
            <person name="Inoue M."/>
        </authorList>
    </citation>
    <scope>NUCLEOTIDE SEQUENCE</scope>
</reference>
<dbReference type="InterPro" id="IPR020422">
    <property type="entry name" value="TYR_PHOSPHATASE_DUAL_dom"/>
</dbReference>
<dbReference type="SMART" id="SM00195">
    <property type="entry name" value="DSPc"/>
    <property type="match status" value="1"/>
</dbReference>
<sequence length="556" mass="64899">MIVKVFDSIYISNVYNANDIYELIKLNIGGVLTCFDCKCIEWCSYNNINVTNKIFYKDIFVNSKKDLLKYDSPTINNKTINTDIETEQNYNNDENNNSDEGTCNKLIETQTTSIDNSEIKCDHINDECKEHYDYIIFPSDIINNNNNIKDYIKSMLILKEDANIDFELINMNDKLKNNNNNNNNDNICDNNNNNCRSNNLDVSNTSQHETEHMQLHKSNSLANISSDNINCCNKKYDKNLSRSVEISEKDKHPENSLLYEFVNKDKINNKINQEGDKSSIEKNKLSDNNMLHTHPIYNVCELNKCLRENKLIPYNNIYKMKHLYLNILDTFDENILKYVNKAHTFIDSVIQENKNILIHCMAGISRCSSIILSYVSKKNKKGIESNFNILKSRYPFAHPNDNFYRQLLLYEKMNYTLDGCTDYHNIYKKIKMNRKNLEDLKILNLKNNKQPIYNFRCKHCNYVLFNDNEIIKHDLKISKIKKNYGNSCTSIFIEKKEWILTENKMKGVLNCPNANCNIKLGKWSWTGICCSCGYLQIPAFMINSSNVDRMSISKTI</sequence>
<protein>
    <recommendedName>
        <fullName evidence="2">protein-tyrosine-phosphatase</fullName>
        <ecNumber evidence="2">3.1.3.48</ecNumber>
    </recommendedName>
</protein>
<gene>
    <name evidence="7" type="ORF">PGABG01_0308300</name>
</gene>
<dbReference type="PANTHER" id="PTHR45848:SF4">
    <property type="entry name" value="DUAL SPECIFICITY PROTEIN PHOSPHATASE 12"/>
    <property type="match status" value="1"/>
</dbReference>
<dbReference type="CDD" id="cd14498">
    <property type="entry name" value="DSP"/>
    <property type="match status" value="1"/>
</dbReference>
<evidence type="ECO:0000313" key="7">
    <source>
        <dbReference type="EMBL" id="SOV10810.1"/>
    </source>
</evidence>
<dbReference type="InterPro" id="IPR016130">
    <property type="entry name" value="Tyr_Pase_AS"/>
</dbReference>
<feature type="domain" description="Tyrosine-protein phosphatase" evidence="5">
    <location>
        <begin position="263"/>
        <end position="416"/>
    </location>
</feature>
<evidence type="ECO:0000256" key="4">
    <source>
        <dbReference type="ARBA" id="ARBA00022912"/>
    </source>
</evidence>
<dbReference type="EC" id="3.1.3.48" evidence="2"/>
<keyword evidence="3" id="KW-0378">Hydrolase</keyword>
<dbReference type="PROSITE" id="PS00383">
    <property type="entry name" value="TYR_PHOSPHATASE_1"/>
    <property type="match status" value="1"/>
</dbReference>
<dbReference type="InterPro" id="IPR000387">
    <property type="entry name" value="Tyr_Pase_dom"/>
</dbReference>
<evidence type="ECO:0000259" key="6">
    <source>
        <dbReference type="PROSITE" id="PS50056"/>
    </source>
</evidence>
<evidence type="ECO:0000259" key="5">
    <source>
        <dbReference type="PROSITE" id="PS50054"/>
    </source>
</evidence>
<proteinExistence type="inferred from homology"/>
<dbReference type="Pfam" id="PF00782">
    <property type="entry name" value="DSPc"/>
    <property type="match status" value="1"/>
</dbReference>
<dbReference type="EMBL" id="LT969426">
    <property type="protein sequence ID" value="SOV10810.1"/>
    <property type="molecule type" value="Genomic_DNA"/>
</dbReference>
<evidence type="ECO:0000256" key="2">
    <source>
        <dbReference type="ARBA" id="ARBA00013064"/>
    </source>
</evidence>
<dbReference type="PROSITE" id="PS50054">
    <property type="entry name" value="TYR_PHOSPHATASE_DUAL"/>
    <property type="match status" value="1"/>
</dbReference>
<accession>A0ABY1UHA5</accession>
<feature type="domain" description="Tyrosine specific protein phosphatases" evidence="6">
    <location>
        <begin position="336"/>
        <end position="405"/>
    </location>
</feature>
<evidence type="ECO:0000313" key="8">
    <source>
        <dbReference type="Proteomes" id="UP000831156"/>
    </source>
</evidence>
<dbReference type="SUPFAM" id="SSF52799">
    <property type="entry name" value="(Phosphotyrosine protein) phosphatases II"/>
    <property type="match status" value="1"/>
</dbReference>
<name>A0ABY1UHA5_9APIC</name>
<keyword evidence="8" id="KW-1185">Reference proteome</keyword>